<gene>
    <name evidence="1" type="ORF">FMOSSE_LOCUS10762</name>
</gene>
<protein>
    <submittedName>
        <fullName evidence="1">12351_t:CDS:1</fullName>
    </submittedName>
</protein>
<dbReference type="Proteomes" id="UP000789375">
    <property type="component" value="Unassembled WGS sequence"/>
</dbReference>
<name>A0A9N9GV03_FUNMO</name>
<reference evidence="1" key="1">
    <citation type="submission" date="2021-06" db="EMBL/GenBank/DDBJ databases">
        <authorList>
            <person name="Kallberg Y."/>
            <person name="Tangrot J."/>
            <person name="Rosling A."/>
        </authorList>
    </citation>
    <scope>NUCLEOTIDE SEQUENCE</scope>
    <source>
        <strain evidence="1">87-6 pot B 2015</strain>
    </source>
</reference>
<sequence length="95" mass="10869">QTQTQASATQNIQYLRQVNISGNVKTSVTMSLSVEISIDMSNMSMLLMLELKNLFNKLYTNILRRVVRQEMIEKDYVGQDVLIEKFDCNSIVFSG</sequence>
<evidence type="ECO:0000313" key="2">
    <source>
        <dbReference type="Proteomes" id="UP000789375"/>
    </source>
</evidence>
<comment type="caution">
    <text evidence="1">The sequence shown here is derived from an EMBL/GenBank/DDBJ whole genome shotgun (WGS) entry which is preliminary data.</text>
</comment>
<accession>A0A9N9GV03</accession>
<feature type="non-terminal residue" evidence="1">
    <location>
        <position position="95"/>
    </location>
</feature>
<evidence type="ECO:0000313" key="1">
    <source>
        <dbReference type="EMBL" id="CAG8636434.1"/>
    </source>
</evidence>
<proteinExistence type="predicted"/>
<keyword evidence="2" id="KW-1185">Reference proteome</keyword>
<organism evidence="1 2">
    <name type="scientific">Funneliformis mosseae</name>
    <name type="common">Endomycorrhizal fungus</name>
    <name type="synonym">Glomus mosseae</name>
    <dbReference type="NCBI Taxonomy" id="27381"/>
    <lineage>
        <taxon>Eukaryota</taxon>
        <taxon>Fungi</taxon>
        <taxon>Fungi incertae sedis</taxon>
        <taxon>Mucoromycota</taxon>
        <taxon>Glomeromycotina</taxon>
        <taxon>Glomeromycetes</taxon>
        <taxon>Glomerales</taxon>
        <taxon>Glomeraceae</taxon>
        <taxon>Funneliformis</taxon>
    </lineage>
</organism>
<dbReference type="EMBL" id="CAJVPP010003753">
    <property type="protein sequence ID" value="CAG8636434.1"/>
    <property type="molecule type" value="Genomic_DNA"/>
</dbReference>
<dbReference type="AlphaFoldDB" id="A0A9N9GV03"/>